<evidence type="ECO:0000313" key="2">
    <source>
        <dbReference type="EMBL" id="VDI57506.1"/>
    </source>
</evidence>
<organism evidence="2 3">
    <name type="scientific">Mytilus galloprovincialis</name>
    <name type="common">Mediterranean mussel</name>
    <dbReference type="NCBI Taxonomy" id="29158"/>
    <lineage>
        <taxon>Eukaryota</taxon>
        <taxon>Metazoa</taxon>
        <taxon>Spiralia</taxon>
        <taxon>Lophotrochozoa</taxon>
        <taxon>Mollusca</taxon>
        <taxon>Bivalvia</taxon>
        <taxon>Autobranchia</taxon>
        <taxon>Pteriomorphia</taxon>
        <taxon>Mytilida</taxon>
        <taxon>Mytiloidea</taxon>
        <taxon>Mytilidae</taxon>
        <taxon>Mytilinae</taxon>
        <taxon>Mytilus</taxon>
    </lineage>
</organism>
<feature type="region of interest" description="Disordered" evidence="1">
    <location>
        <begin position="1"/>
        <end position="20"/>
    </location>
</feature>
<dbReference type="EMBL" id="UYJE01007733">
    <property type="protein sequence ID" value="VDI57506.1"/>
    <property type="molecule type" value="Genomic_DNA"/>
</dbReference>
<feature type="compositionally biased region" description="Polar residues" evidence="1">
    <location>
        <begin position="10"/>
        <end position="20"/>
    </location>
</feature>
<name>A0A8B6G1Y1_MYTGA</name>
<accession>A0A8B6G1Y1</accession>
<sequence length="122" mass="13751">MDSHPKTHGHSSQTMGQHNQGKLQWTLTPKTHGHSSQTMGQHNQGKLQWTLTPQHMDILVRQWVNIIKVNYNGLSPTTHGHSSQTMGQHNQDFFCIDDLPKVTSEMEDLIPGQNGFEVVSKS</sequence>
<keyword evidence="3" id="KW-1185">Reference proteome</keyword>
<proteinExistence type="predicted"/>
<evidence type="ECO:0000256" key="1">
    <source>
        <dbReference type="SAM" id="MobiDB-lite"/>
    </source>
</evidence>
<dbReference type="Proteomes" id="UP000596742">
    <property type="component" value="Unassembled WGS sequence"/>
</dbReference>
<evidence type="ECO:0000313" key="3">
    <source>
        <dbReference type="Proteomes" id="UP000596742"/>
    </source>
</evidence>
<gene>
    <name evidence="2" type="ORF">MGAL_10B045356</name>
</gene>
<comment type="caution">
    <text evidence="2">The sequence shown here is derived from an EMBL/GenBank/DDBJ whole genome shotgun (WGS) entry which is preliminary data.</text>
</comment>
<protein>
    <submittedName>
        <fullName evidence="2">Uncharacterized protein</fullName>
    </submittedName>
</protein>
<dbReference type="AlphaFoldDB" id="A0A8B6G1Y1"/>
<reference evidence="2" key="1">
    <citation type="submission" date="2018-11" db="EMBL/GenBank/DDBJ databases">
        <authorList>
            <person name="Alioto T."/>
            <person name="Alioto T."/>
        </authorList>
    </citation>
    <scope>NUCLEOTIDE SEQUENCE</scope>
</reference>